<name>A0A183NR98_9TREM</name>
<organism evidence="1 2">
    <name type="scientific">Schistosoma mattheei</name>
    <dbReference type="NCBI Taxonomy" id="31246"/>
    <lineage>
        <taxon>Eukaryota</taxon>
        <taxon>Metazoa</taxon>
        <taxon>Spiralia</taxon>
        <taxon>Lophotrochozoa</taxon>
        <taxon>Platyhelminthes</taxon>
        <taxon>Trematoda</taxon>
        <taxon>Digenea</taxon>
        <taxon>Strigeidida</taxon>
        <taxon>Schistosomatoidea</taxon>
        <taxon>Schistosomatidae</taxon>
        <taxon>Schistosoma</taxon>
    </lineage>
</organism>
<proteinExistence type="predicted"/>
<sequence>EQLLDNAQVVPNTTTIINTETTLYTTQSAERTSVSATYEPVTFMDVMISDVNPPVIPAKLPDTRSVSPSSANFHRSHRFFTSSTNSLSESVRYSEDEFYDILYDSLCLFPSLSNFSSDVWKSRCADSDIEFFISNCSFSEIYHAPFYINKVFFLKLLKCCRTLIRNYDDLFNVYSETNHLCYKYFHC</sequence>
<reference evidence="1 2" key="1">
    <citation type="submission" date="2018-11" db="EMBL/GenBank/DDBJ databases">
        <authorList>
            <consortium name="Pathogen Informatics"/>
        </authorList>
    </citation>
    <scope>NUCLEOTIDE SEQUENCE [LARGE SCALE GENOMIC DNA]</scope>
    <source>
        <strain>Denwood</strain>
        <strain evidence="2">Zambia</strain>
    </source>
</reference>
<dbReference type="EMBL" id="UZAL01014428">
    <property type="protein sequence ID" value="VDP09357.1"/>
    <property type="molecule type" value="Genomic_DNA"/>
</dbReference>
<accession>A0A183NR98</accession>
<dbReference type="AlphaFoldDB" id="A0A183NR98"/>
<gene>
    <name evidence="1" type="ORF">SMTD_LOCUS4634</name>
</gene>
<evidence type="ECO:0000313" key="1">
    <source>
        <dbReference type="EMBL" id="VDP09357.1"/>
    </source>
</evidence>
<evidence type="ECO:0000313" key="2">
    <source>
        <dbReference type="Proteomes" id="UP000269396"/>
    </source>
</evidence>
<protein>
    <submittedName>
        <fullName evidence="1">Uncharacterized protein</fullName>
    </submittedName>
</protein>
<keyword evidence="2" id="KW-1185">Reference proteome</keyword>
<dbReference type="Proteomes" id="UP000269396">
    <property type="component" value="Unassembled WGS sequence"/>
</dbReference>
<feature type="non-terminal residue" evidence="1">
    <location>
        <position position="1"/>
    </location>
</feature>